<dbReference type="Gene3D" id="3.40.50.300">
    <property type="entry name" value="P-loop containing nucleotide triphosphate hydrolases"/>
    <property type="match status" value="1"/>
</dbReference>
<evidence type="ECO:0000256" key="3">
    <source>
        <dbReference type="ARBA" id="ARBA00022490"/>
    </source>
</evidence>
<comment type="similarity">
    <text evidence="6">Belongs to the CoaE family.</text>
</comment>
<comment type="caution">
    <text evidence="8">The sequence shown here is derived from an EMBL/GenBank/DDBJ whole genome shotgun (WGS) entry which is preliminary data.</text>
</comment>
<comment type="function">
    <text evidence="6">Catalyzes the phosphorylation of the 3'-hydroxyl group of dephosphocoenzyme A to form coenzyme A.</text>
</comment>
<dbReference type="Pfam" id="PF04229">
    <property type="entry name" value="GrpB"/>
    <property type="match status" value="1"/>
</dbReference>
<comment type="pathway">
    <text evidence="6">Cofactor biosynthesis; coenzyme A biosynthesis; CoA from (R)-pantothenate: step 5/5.</text>
</comment>
<dbReference type="Pfam" id="PF01121">
    <property type="entry name" value="CoaE"/>
    <property type="match status" value="1"/>
</dbReference>
<dbReference type="SUPFAM" id="SSF81301">
    <property type="entry name" value="Nucleotidyltransferase"/>
    <property type="match status" value="1"/>
</dbReference>
<evidence type="ECO:0000313" key="9">
    <source>
        <dbReference type="Proteomes" id="UP000824037"/>
    </source>
</evidence>
<dbReference type="GO" id="GO:0015937">
    <property type="term" value="P:coenzyme A biosynthetic process"/>
    <property type="evidence" value="ECO:0007669"/>
    <property type="project" value="UniProtKB-UniRule"/>
</dbReference>
<dbReference type="InterPro" id="IPR043519">
    <property type="entry name" value="NT_sf"/>
</dbReference>
<dbReference type="SUPFAM" id="SSF52540">
    <property type="entry name" value="P-loop containing nucleoside triphosphate hydrolases"/>
    <property type="match status" value="1"/>
</dbReference>
<keyword evidence="4 6" id="KW-0547">Nucleotide-binding</keyword>
<dbReference type="InterPro" id="IPR027417">
    <property type="entry name" value="P-loop_NTPase"/>
</dbReference>
<organism evidence="8 9">
    <name type="scientific">Candidatus Ruania gallistercoris</name>
    <dbReference type="NCBI Taxonomy" id="2838746"/>
    <lineage>
        <taxon>Bacteria</taxon>
        <taxon>Bacillati</taxon>
        <taxon>Actinomycetota</taxon>
        <taxon>Actinomycetes</taxon>
        <taxon>Micrococcales</taxon>
        <taxon>Ruaniaceae</taxon>
        <taxon>Ruania</taxon>
    </lineage>
</organism>
<dbReference type="GO" id="GO:0004140">
    <property type="term" value="F:dephospho-CoA kinase activity"/>
    <property type="evidence" value="ECO:0007669"/>
    <property type="project" value="UniProtKB-UniRule"/>
</dbReference>
<evidence type="ECO:0000256" key="7">
    <source>
        <dbReference type="NCBIfam" id="TIGR00152"/>
    </source>
</evidence>
<accession>A0A9D2EE75</accession>
<gene>
    <name evidence="6 8" type="primary">coaE</name>
    <name evidence="8" type="ORF">H9815_08590</name>
</gene>
<dbReference type="EC" id="2.7.1.24" evidence="6 7"/>
<dbReference type="NCBIfam" id="NF002879">
    <property type="entry name" value="PRK03333.1"/>
    <property type="match status" value="1"/>
</dbReference>
<dbReference type="InterPro" id="IPR007344">
    <property type="entry name" value="GrpB/CoaE"/>
</dbReference>
<keyword evidence="6 8" id="KW-0418">Kinase</keyword>
<dbReference type="NCBIfam" id="TIGR00152">
    <property type="entry name" value="dephospho-CoA kinase"/>
    <property type="match status" value="1"/>
</dbReference>
<evidence type="ECO:0000256" key="5">
    <source>
        <dbReference type="ARBA" id="ARBA00022840"/>
    </source>
</evidence>
<comment type="catalytic activity">
    <reaction evidence="6">
        <text>3'-dephospho-CoA + ATP = ADP + CoA + H(+)</text>
        <dbReference type="Rhea" id="RHEA:18245"/>
        <dbReference type="ChEBI" id="CHEBI:15378"/>
        <dbReference type="ChEBI" id="CHEBI:30616"/>
        <dbReference type="ChEBI" id="CHEBI:57287"/>
        <dbReference type="ChEBI" id="CHEBI:57328"/>
        <dbReference type="ChEBI" id="CHEBI:456216"/>
        <dbReference type="EC" id="2.7.1.24"/>
    </reaction>
</comment>
<feature type="binding site" evidence="6">
    <location>
        <begin position="11"/>
        <end position="16"/>
    </location>
    <ligand>
        <name>ATP</name>
        <dbReference type="ChEBI" id="CHEBI:30616"/>
    </ligand>
</feature>
<dbReference type="GO" id="GO:0005737">
    <property type="term" value="C:cytoplasm"/>
    <property type="evidence" value="ECO:0007669"/>
    <property type="project" value="UniProtKB-SubCell"/>
</dbReference>
<dbReference type="EMBL" id="DXBY01000146">
    <property type="protein sequence ID" value="HIZ35823.1"/>
    <property type="molecule type" value="Genomic_DNA"/>
</dbReference>
<evidence type="ECO:0000256" key="6">
    <source>
        <dbReference type="HAMAP-Rule" id="MF_00376"/>
    </source>
</evidence>
<sequence>MLHIGLTGGIGAGKSTVAAMLTARGAHLIDADRISREVLEPGTSGLAAVTDEFGPGILTPDGSLDRPALASTVFGDDAALRRLNAVVHPLVRAETRAQLADLPVDAVVVHDVPLIVENDLAAEYHLVLVAGASEATRIARLERDRGMTAEQVRARMAAQADDAARARVADVWIDNDGAPGGAEAQVASLWRDRIAPYAANIAARQRAGRPEQPELAAPPTPPRTWAVQAEAILGRLRRAGGALVRSADHIGSTSVPGLAAKDVLDLQLGVPDLAVADELAEVLSDAGFPRLPGHWFDSPKDGLAQPGAAWDKRFHANADPGRAVNLHVRVAGGPGWRYALLCRDWLRADDQARNRYQRHKQQLAAGAANTREYAEAKEPWFDRSWPELRAWAEHAGWAPPPF</sequence>
<comment type="similarity">
    <text evidence="1">In the N-terminal section; belongs to the CoaE family.</text>
</comment>
<evidence type="ECO:0000256" key="2">
    <source>
        <dbReference type="ARBA" id="ARBA00011058"/>
    </source>
</evidence>
<keyword evidence="3 6" id="KW-0963">Cytoplasm</keyword>
<evidence type="ECO:0000313" key="8">
    <source>
        <dbReference type="EMBL" id="HIZ35823.1"/>
    </source>
</evidence>
<dbReference type="HAMAP" id="MF_00376">
    <property type="entry name" value="Dephospho_CoA_kinase"/>
    <property type="match status" value="1"/>
</dbReference>
<dbReference type="PANTHER" id="PTHR10695">
    <property type="entry name" value="DEPHOSPHO-COA KINASE-RELATED"/>
    <property type="match status" value="1"/>
</dbReference>
<keyword evidence="6" id="KW-0173">Coenzyme A biosynthesis</keyword>
<name>A0A9D2EE75_9MICO</name>
<dbReference type="GO" id="GO:0005524">
    <property type="term" value="F:ATP binding"/>
    <property type="evidence" value="ECO:0007669"/>
    <property type="project" value="UniProtKB-UniRule"/>
</dbReference>
<dbReference type="Proteomes" id="UP000824037">
    <property type="component" value="Unassembled WGS sequence"/>
</dbReference>
<dbReference type="InterPro" id="IPR001977">
    <property type="entry name" value="Depp_CoAkinase"/>
</dbReference>
<dbReference type="CDD" id="cd02022">
    <property type="entry name" value="DPCK"/>
    <property type="match status" value="1"/>
</dbReference>
<keyword evidence="6 8" id="KW-0808">Transferase</keyword>
<protein>
    <recommendedName>
        <fullName evidence="6 7">Dephospho-CoA kinase</fullName>
        <ecNumber evidence="6 7">2.7.1.24</ecNumber>
    </recommendedName>
    <alternativeName>
        <fullName evidence="6">Dephosphocoenzyme A kinase</fullName>
    </alternativeName>
</protein>
<dbReference type="AlphaFoldDB" id="A0A9D2EE75"/>
<comment type="similarity">
    <text evidence="2">In the C-terminal section; belongs to the UPF0157 (GrpB) family.</text>
</comment>
<evidence type="ECO:0000256" key="1">
    <source>
        <dbReference type="ARBA" id="ARBA00008826"/>
    </source>
</evidence>
<dbReference type="PROSITE" id="PS51219">
    <property type="entry name" value="DPCK"/>
    <property type="match status" value="1"/>
</dbReference>
<dbReference type="PANTHER" id="PTHR10695:SF46">
    <property type="entry name" value="BIFUNCTIONAL COENZYME A SYNTHASE-RELATED"/>
    <property type="match status" value="1"/>
</dbReference>
<keyword evidence="5 6" id="KW-0067">ATP-binding</keyword>
<evidence type="ECO:0000256" key="4">
    <source>
        <dbReference type="ARBA" id="ARBA00022741"/>
    </source>
</evidence>
<reference evidence="8" key="1">
    <citation type="journal article" date="2021" name="PeerJ">
        <title>Extensive microbial diversity within the chicken gut microbiome revealed by metagenomics and culture.</title>
        <authorList>
            <person name="Gilroy R."/>
            <person name="Ravi A."/>
            <person name="Getino M."/>
            <person name="Pursley I."/>
            <person name="Horton D.L."/>
            <person name="Alikhan N.F."/>
            <person name="Baker D."/>
            <person name="Gharbi K."/>
            <person name="Hall N."/>
            <person name="Watson M."/>
            <person name="Adriaenssens E.M."/>
            <person name="Foster-Nyarko E."/>
            <person name="Jarju S."/>
            <person name="Secka A."/>
            <person name="Antonio M."/>
            <person name="Oren A."/>
            <person name="Chaudhuri R.R."/>
            <person name="La Ragione R."/>
            <person name="Hildebrand F."/>
            <person name="Pallen M.J."/>
        </authorList>
    </citation>
    <scope>NUCLEOTIDE SEQUENCE</scope>
    <source>
        <strain evidence="8">ChiGjej4B4-7305</strain>
    </source>
</reference>
<reference evidence="8" key="2">
    <citation type="submission" date="2021-04" db="EMBL/GenBank/DDBJ databases">
        <authorList>
            <person name="Gilroy R."/>
        </authorList>
    </citation>
    <scope>NUCLEOTIDE SEQUENCE</scope>
    <source>
        <strain evidence="8">ChiGjej4B4-7305</strain>
    </source>
</reference>
<dbReference type="Gene3D" id="3.30.460.10">
    <property type="entry name" value="Beta Polymerase, domain 2"/>
    <property type="match status" value="1"/>
</dbReference>
<proteinExistence type="inferred from homology"/>
<comment type="subcellular location">
    <subcellularLocation>
        <location evidence="6">Cytoplasm</location>
    </subcellularLocation>
</comment>